<comment type="caution">
    <text evidence="1">The sequence shown here is derived from an EMBL/GenBank/DDBJ whole genome shotgun (WGS) entry which is preliminary data.</text>
</comment>
<name>A0A9P4U4K4_9PEZI</name>
<dbReference type="Proteomes" id="UP000800235">
    <property type="component" value="Unassembled WGS sequence"/>
</dbReference>
<sequence length="239" mass="27697">MALPNELHLMIMESDPNIAFQLVQTSSHFRTLYRSFHVSLMRGFLRRWTPEIQGIITALIHFRQRRTSAPPWSQQSMLICDFERAIADSLIPGLDQIMTGSDLPFNPTAAVSFYVEGLTEVELIAKLSIDRILTDTGIHQRLTLLPPVSVTDTESIRIYRAAWRLYFYSLLYQCRPFHFYHSSFIRFVFTPYVVVYFGAGQQTCKDAFMASRRGNNGKLLDFSCNFDIMFEGIIWRCLK</sequence>
<dbReference type="EMBL" id="MU007009">
    <property type="protein sequence ID" value="KAF2436761.1"/>
    <property type="molecule type" value="Genomic_DNA"/>
</dbReference>
<reference evidence="1" key="1">
    <citation type="journal article" date="2020" name="Stud. Mycol.">
        <title>101 Dothideomycetes genomes: a test case for predicting lifestyles and emergence of pathogens.</title>
        <authorList>
            <person name="Haridas S."/>
            <person name="Albert R."/>
            <person name="Binder M."/>
            <person name="Bloem J."/>
            <person name="Labutti K."/>
            <person name="Salamov A."/>
            <person name="Andreopoulos B."/>
            <person name="Baker S."/>
            <person name="Barry K."/>
            <person name="Bills G."/>
            <person name="Bluhm B."/>
            <person name="Cannon C."/>
            <person name="Castanera R."/>
            <person name="Culley D."/>
            <person name="Daum C."/>
            <person name="Ezra D."/>
            <person name="Gonzalez J."/>
            <person name="Henrissat B."/>
            <person name="Kuo A."/>
            <person name="Liang C."/>
            <person name="Lipzen A."/>
            <person name="Lutzoni F."/>
            <person name="Magnuson J."/>
            <person name="Mondo S."/>
            <person name="Nolan M."/>
            <person name="Ohm R."/>
            <person name="Pangilinan J."/>
            <person name="Park H.-J."/>
            <person name="Ramirez L."/>
            <person name="Alfaro M."/>
            <person name="Sun H."/>
            <person name="Tritt A."/>
            <person name="Yoshinaga Y."/>
            <person name="Zwiers L.-H."/>
            <person name="Turgeon B."/>
            <person name="Goodwin S."/>
            <person name="Spatafora J."/>
            <person name="Crous P."/>
            <person name="Grigoriev I."/>
        </authorList>
    </citation>
    <scope>NUCLEOTIDE SEQUENCE</scope>
    <source>
        <strain evidence="1">CBS 130266</strain>
    </source>
</reference>
<proteinExistence type="predicted"/>
<accession>A0A9P4U4K4</accession>
<dbReference type="AlphaFoldDB" id="A0A9P4U4K4"/>
<protein>
    <recommendedName>
        <fullName evidence="3">F-box domain-containing protein</fullName>
    </recommendedName>
</protein>
<evidence type="ECO:0008006" key="3">
    <source>
        <dbReference type="Google" id="ProtNLM"/>
    </source>
</evidence>
<evidence type="ECO:0000313" key="2">
    <source>
        <dbReference type="Proteomes" id="UP000800235"/>
    </source>
</evidence>
<evidence type="ECO:0000313" key="1">
    <source>
        <dbReference type="EMBL" id="KAF2436761.1"/>
    </source>
</evidence>
<organism evidence="1 2">
    <name type="scientific">Tothia fuscella</name>
    <dbReference type="NCBI Taxonomy" id="1048955"/>
    <lineage>
        <taxon>Eukaryota</taxon>
        <taxon>Fungi</taxon>
        <taxon>Dikarya</taxon>
        <taxon>Ascomycota</taxon>
        <taxon>Pezizomycotina</taxon>
        <taxon>Dothideomycetes</taxon>
        <taxon>Pleosporomycetidae</taxon>
        <taxon>Venturiales</taxon>
        <taxon>Cylindrosympodiaceae</taxon>
        <taxon>Tothia</taxon>
    </lineage>
</organism>
<keyword evidence="2" id="KW-1185">Reference proteome</keyword>
<gene>
    <name evidence="1" type="ORF">EJ08DRAFT_644378</name>
</gene>